<reference evidence="3" key="1">
    <citation type="journal article" date="2020" name="Stud. Mycol.">
        <title>101 Dothideomycetes genomes: a test case for predicting lifestyles and emergence of pathogens.</title>
        <authorList>
            <person name="Haridas S."/>
            <person name="Albert R."/>
            <person name="Binder M."/>
            <person name="Bloem J."/>
            <person name="Labutti K."/>
            <person name="Salamov A."/>
            <person name="Andreopoulos B."/>
            <person name="Baker S."/>
            <person name="Barry K."/>
            <person name="Bills G."/>
            <person name="Bluhm B."/>
            <person name="Cannon C."/>
            <person name="Castanera R."/>
            <person name="Culley D."/>
            <person name="Daum C."/>
            <person name="Ezra D."/>
            <person name="Gonzalez J."/>
            <person name="Henrissat B."/>
            <person name="Kuo A."/>
            <person name="Liang C."/>
            <person name="Lipzen A."/>
            <person name="Lutzoni F."/>
            <person name="Magnuson J."/>
            <person name="Mondo S."/>
            <person name="Nolan M."/>
            <person name="Ohm R."/>
            <person name="Pangilinan J."/>
            <person name="Park H.-J."/>
            <person name="Ramirez L."/>
            <person name="Alfaro M."/>
            <person name="Sun H."/>
            <person name="Tritt A."/>
            <person name="Yoshinaga Y."/>
            <person name="Zwiers L.-H."/>
            <person name="Turgeon B."/>
            <person name="Goodwin S."/>
            <person name="Spatafora J."/>
            <person name="Crous P."/>
            <person name="Grigoriev I."/>
        </authorList>
    </citation>
    <scope>NUCLEOTIDE SEQUENCE</scope>
    <source>
        <strain evidence="3">SCOH1-5</strain>
    </source>
</reference>
<keyword evidence="4" id="KW-1185">Reference proteome</keyword>
<evidence type="ECO:0000313" key="4">
    <source>
        <dbReference type="Proteomes" id="UP000799539"/>
    </source>
</evidence>
<accession>A0A6A6F7Y9</accession>
<dbReference type="Gene3D" id="3.40.50.1110">
    <property type="entry name" value="SGNH hydrolase"/>
    <property type="match status" value="1"/>
</dbReference>
<dbReference type="GO" id="GO:0019433">
    <property type="term" value="P:triglyceride catabolic process"/>
    <property type="evidence" value="ECO:0007669"/>
    <property type="project" value="TreeGrafter"/>
</dbReference>
<dbReference type="InterPro" id="IPR036514">
    <property type="entry name" value="SGNH_hydro_sf"/>
</dbReference>
<dbReference type="InterPro" id="IPR013830">
    <property type="entry name" value="SGNH_hydro"/>
</dbReference>
<dbReference type="InterPro" id="IPR037460">
    <property type="entry name" value="SEST-like"/>
</dbReference>
<feature type="chain" id="PRO_5025616538" description="SGNH hydrolase-type esterase domain-containing protein" evidence="1">
    <location>
        <begin position="21"/>
        <end position="308"/>
    </location>
</feature>
<proteinExistence type="predicted"/>
<dbReference type="EMBL" id="ML992693">
    <property type="protein sequence ID" value="KAF2208617.1"/>
    <property type="molecule type" value="Genomic_DNA"/>
</dbReference>
<sequence>MSTSLLLLLQLMSFAHLAVSSKINEGQQIPMQGAASACSKFQSYTALGDSYAGGYGSLNTLPICSGDQNPGRDSCTTLSCGKDTGAYSYQFAHKNNIPNFQYLACNGNDSLSVLHTQVETAAFGKPDLVTINVGGDDDSLFYNVVANCVLGHGSGREKCQSAISNANSTIEELRRGKLAELFNGIKKATQGRTVKVVVMSYALFWANIPELPGGICKPGKSFLNVPSLEERTQMNVLATLLNDALKTRAAEAGFAYVDGNAAFEGHRFCDHEPWFQELFKDIYIRSTFHPTFQGQNTFLKALEQELGC</sequence>
<feature type="signal peptide" evidence="1">
    <location>
        <begin position="1"/>
        <end position="20"/>
    </location>
</feature>
<protein>
    <recommendedName>
        <fullName evidence="2">SGNH hydrolase-type esterase domain-containing protein</fullName>
    </recommendedName>
</protein>
<dbReference type="Proteomes" id="UP000799539">
    <property type="component" value="Unassembled WGS sequence"/>
</dbReference>
<dbReference type="AlphaFoldDB" id="A0A6A6F7Y9"/>
<dbReference type="CDD" id="cd01823">
    <property type="entry name" value="SEST_like"/>
    <property type="match status" value="1"/>
</dbReference>
<feature type="domain" description="SGNH hydrolase-type esterase" evidence="2">
    <location>
        <begin position="46"/>
        <end position="295"/>
    </location>
</feature>
<dbReference type="Pfam" id="PF13472">
    <property type="entry name" value="Lipase_GDSL_2"/>
    <property type="match status" value="1"/>
</dbReference>
<organism evidence="3 4">
    <name type="scientific">Cercospora zeae-maydis SCOH1-5</name>
    <dbReference type="NCBI Taxonomy" id="717836"/>
    <lineage>
        <taxon>Eukaryota</taxon>
        <taxon>Fungi</taxon>
        <taxon>Dikarya</taxon>
        <taxon>Ascomycota</taxon>
        <taxon>Pezizomycotina</taxon>
        <taxon>Dothideomycetes</taxon>
        <taxon>Dothideomycetidae</taxon>
        <taxon>Mycosphaerellales</taxon>
        <taxon>Mycosphaerellaceae</taxon>
        <taxon>Cercospora</taxon>
    </lineage>
</organism>
<evidence type="ECO:0000259" key="2">
    <source>
        <dbReference type="Pfam" id="PF13472"/>
    </source>
</evidence>
<dbReference type="PANTHER" id="PTHR37981:SF1">
    <property type="entry name" value="SGNH HYDROLASE-TYPE ESTERASE DOMAIN-CONTAINING PROTEIN"/>
    <property type="match status" value="1"/>
</dbReference>
<gene>
    <name evidence="3" type="ORF">CERZMDRAFT_87690</name>
</gene>
<evidence type="ECO:0000313" key="3">
    <source>
        <dbReference type="EMBL" id="KAF2208617.1"/>
    </source>
</evidence>
<evidence type="ECO:0000256" key="1">
    <source>
        <dbReference type="SAM" id="SignalP"/>
    </source>
</evidence>
<name>A0A6A6F7Y9_9PEZI</name>
<dbReference type="OrthoDB" id="21678at2759"/>
<keyword evidence="1" id="KW-0732">Signal</keyword>
<dbReference type="PANTHER" id="PTHR37981">
    <property type="entry name" value="LIPASE 2"/>
    <property type="match status" value="1"/>
</dbReference>
<dbReference type="SUPFAM" id="SSF52266">
    <property type="entry name" value="SGNH hydrolase"/>
    <property type="match status" value="1"/>
</dbReference>
<dbReference type="GO" id="GO:0004806">
    <property type="term" value="F:triacylglycerol lipase activity"/>
    <property type="evidence" value="ECO:0007669"/>
    <property type="project" value="TreeGrafter"/>
</dbReference>